<name>A0ABD0XHE6_UMBPY</name>
<evidence type="ECO:0000259" key="2">
    <source>
        <dbReference type="PROSITE" id="PS51906"/>
    </source>
</evidence>
<proteinExistence type="predicted"/>
<accession>A0ABD0XHE6</accession>
<dbReference type="InterPro" id="IPR031490">
    <property type="entry name" value="UBZ2_FAAP20"/>
</dbReference>
<comment type="caution">
    <text evidence="3">The sequence shown here is derived from an EMBL/GenBank/DDBJ whole genome shotgun (WGS) entry which is preliminary data.</text>
</comment>
<feature type="compositionally biased region" description="Basic and acidic residues" evidence="1">
    <location>
        <begin position="256"/>
        <end position="268"/>
    </location>
</feature>
<dbReference type="AlphaFoldDB" id="A0ABD0XHE6"/>
<feature type="compositionally biased region" description="Pro residues" evidence="1">
    <location>
        <begin position="117"/>
        <end position="134"/>
    </location>
</feature>
<dbReference type="Proteomes" id="UP001557470">
    <property type="component" value="Unassembled WGS sequence"/>
</dbReference>
<gene>
    <name evidence="3" type="ORF">UPYG_G00004630</name>
</gene>
<dbReference type="PANTHER" id="PTHR37862">
    <property type="entry name" value="FANCONI ANEMIA CORE COMPLEX-ASSOCIATED PROTEIN 20"/>
    <property type="match status" value="1"/>
</dbReference>
<keyword evidence="4" id="KW-1185">Reference proteome</keyword>
<dbReference type="Pfam" id="PF15750">
    <property type="entry name" value="UBZ_FAAP20"/>
    <property type="match status" value="1"/>
</dbReference>
<evidence type="ECO:0000256" key="1">
    <source>
        <dbReference type="SAM" id="MobiDB-lite"/>
    </source>
</evidence>
<dbReference type="EMBL" id="JAGEUA010000001">
    <property type="protein sequence ID" value="KAL1020785.1"/>
    <property type="molecule type" value="Genomic_DNA"/>
</dbReference>
<evidence type="ECO:0000313" key="3">
    <source>
        <dbReference type="EMBL" id="KAL1020785.1"/>
    </source>
</evidence>
<organism evidence="3 4">
    <name type="scientific">Umbra pygmaea</name>
    <name type="common">Eastern mudminnow</name>
    <dbReference type="NCBI Taxonomy" id="75934"/>
    <lineage>
        <taxon>Eukaryota</taxon>
        <taxon>Metazoa</taxon>
        <taxon>Chordata</taxon>
        <taxon>Craniata</taxon>
        <taxon>Vertebrata</taxon>
        <taxon>Euteleostomi</taxon>
        <taxon>Actinopterygii</taxon>
        <taxon>Neopterygii</taxon>
        <taxon>Teleostei</taxon>
        <taxon>Protacanthopterygii</taxon>
        <taxon>Esociformes</taxon>
        <taxon>Umbridae</taxon>
        <taxon>Umbra</taxon>
    </lineage>
</organism>
<evidence type="ECO:0000313" key="4">
    <source>
        <dbReference type="Proteomes" id="UP001557470"/>
    </source>
</evidence>
<feature type="compositionally biased region" description="Polar residues" evidence="1">
    <location>
        <begin position="226"/>
        <end position="239"/>
    </location>
</feature>
<dbReference type="PROSITE" id="PS51906">
    <property type="entry name" value="ZF_UBZ2"/>
    <property type="match status" value="1"/>
</dbReference>
<feature type="compositionally biased region" description="Basic and acidic residues" evidence="1">
    <location>
        <begin position="191"/>
        <end position="207"/>
    </location>
</feature>
<reference evidence="3 4" key="1">
    <citation type="submission" date="2024-06" db="EMBL/GenBank/DDBJ databases">
        <authorList>
            <person name="Pan Q."/>
            <person name="Wen M."/>
            <person name="Jouanno E."/>
            <person name="Zahm M."/>
            <person name="Klopp C."/>
            <person name="Cabau C."/>
            <person name="Louis A."/>
            <person name="Berthelot C."/>
            <person name="Parey E."/>
            <person name="Roest Crollius H."/>
            <person name="Montfort J."/>
            <person name="Robinson-Rechavi M."/>
            <person name="Bouchez O."/>
            <person name="Lampietro C."/>
            <person name="Lopez Roques C."/>
            <person name="Donnadieu C."/>
            <person name="Postlethwait J."/>
            <person name="Bobe J."/>
            <person name="Verreycken H."/>
            <person name="Guiguen Y."/>
        </authorList>
    </citation>
    <scope>NUCLEOTIDE SEQUENCE [LARGE SCALE GENOMIC DNA]</scope>
    <source>
        <strain evidence="3">Up_M1</strain>
        <tissue evidence="3">Testis</tissue>
    </source>
</reference>
<feature type="domain" description="UBZ2-type" evidence="2">
    <location>
        <begin position="317"/>
        <end position="353"/>
    </location>
</feature>
<protein>
    <recommendedName>
        <fullName evidence="2">UBZ2-type domain-containing protein</fullName>
    </recommendedName>
</protein>
<sequence>MSDKYPKSKLKRRKLYAEETRCEVFFKNNTSIESSSSTRSAVPAEAWWSRGDLSAVESLWAQTLSSALPCLEAHPWGPVPDLPTPSKLSAPADPLNEWRWCSLTEEVTPLPSHRAPPQSPPPMVPLPNTHPPSSPGMEQTLLHVPDQNKFTPKGPPLKSAPGPGGLGEGTSAVGSPILDARVPTGCGRGGPWREQEDRRGEVRRTVEGAKPGITAKRQGADVGSHPSCSHPSVIQTSSGVPPGARDGGSSLPPGESGREDENEKEMKRLRLPALRGEALSDRSTAAHMEASGKREEGVSGNGRADWDAGGGGGGGTLQRCPMCLLHFPAGFSQMDRDTHLAKCLSEMTVDITW</sequence>
<dbReference type="PANTHER" id="PTHR37862:SF1">
    <property type="entry name" value="FANCONI ANEMIA CORE COMPLEX-ASSOCIATED PROTEIN 20"/>
    <property type="match status" value="1"/>
</dbReference>
<feature type="region of interest" description="Disordered" evidence="1">
    <location>
        <begin position="109"/>
        <end position="304"/>
    </location>
</feature>
<dbReference type="InterPro" id="IPR052689">
    <property type="entry name" value="FA_core_complex_assoc"/>
</dbReference>